<reference evidence="1 2" key="1">
    <citation type="journal article" date="2023" name="Sci. Data">
        <title>Genome assembly of the Korean intertidal mud-creeper Batillaria attramentaria.</title>
        <authorList>
            <person name="Patra A.K."/>
            <person name="Ho P.T."/>
            <person name="Jun S."/>
            <person name="Lee S.J."/>
            <person name="Kim Y."/>
            <person name="Won Y.J."/>
        </authorList>
    </citation>
    <scope>NUCLEOTIDE SEQUENCE [LARGE SCALE GENOMIC DNA]</scope>
    <source>
        <strain evidence="1">Wonlab-2016</strain>
    </source>
</reference>
<keyword evidence="2" id="KW-1185">Reference proteome</keyword>
<evidence type="ECO:0000313" key="2">
    <source>
        <dbReference type="Proteomes" id="UP001519460"/>
    </source>
</evidence>
<protein>
    <submittedName>
        <fullName evidence="1">Uncharacterized protein</fullName>
    </submittedName>
</protein>
<organism evidence="1 2">
    <name type="scientific">Batillaria attramentaria</name>
    <dbReference type="NCBI Taxonomy" id="370345"/>
    <lineage>
        <taxon>Eukaryota</taxon>
        <taxon>Metazoa</taxon>
        <taxon>Spiralia</taxon>
        <taxon>Lophotrochozoa</taxon>
        <taxon>Mollusca</taxon>
        <taxon>Gastropoda</taxon>
        <taxon>Caenogastropoda</taxon>
        <taxon>Sorbeoconcha</taxon>
        <taxon>Cerithioidea</taxon>
        <taxon>Batillariidae</taxon>
        <taxon>Batillaria</taxon>
    </lineage>
</organism>
<dbReference type="Proteomes" id="UP001519460">
    <property type="component" value="Unassembled WGS sequence"/>
</dbReference>
<proteinExistence type="predicted"/>
<gene>
    <name evidence="1" type="ORF">BaRGS_00016232</name>
</gene>
<sequence length="112" mass="12376">MSPVRLPPNLCCPFPHPTYVARSPPTQPMLPVSFPPNLCCPFPFPSHPAYVALSTPTILSHIHEPKRLRKNAVRVGNIGDLSLLKPAITKQHPLTTHKRYCPRSLPSTPKAS</sequence>
<evidence type="ECO:0000313" key="1">
    <source>
        <dbReference type="EMBL" id="KAK7492566.1"/>
    </source>
</evidence>
<accession>A0ABD0KZ98</accession>
<comment type="caution">
    <text evidence="1">The sequence shown here is derived from an EMBL/GenBank/DDBJ whole genome shotgun (WGS) entry which is preliminary data.</text>
</comment>
<dbReference type="AlphaFoldDB" id="A0ABD0KZ98"/>
<dbReference type="EMBL" id="JACVVK020000102">
    <property type="protein sequence ID" value="KAK7492566.1"/>
    <property type="molecule type" value="Genomic_DNA"/>
</dbReference>
<name>A0ABD0KZ98_9CAEN</name>